<evidence type="ECO:0000313" key="6">
    <source>
        <dbReference type="Proteomes" id="UP000285060"/>
    </source>
</evidence>
<keyword evidence="6" id="KW-1185">Reference proteome</keyword>
<name>A0A3R7CVK6_9STRA</name>
<dbReference type="VEuPathDB" id="FungiDB:H310_09297"/>
<feature type="region of interest" description="Disordered" evidence="3">
    <location>
        <begin position="20"/>
        <end position="47"/>
    </location>
</feature>
<dbReference type="GO" id="GO:0004656">
    <property type="term" value="F:procollagen-proline 4-dioxygenase activity"/>
    <property type="evidence" value="ECO:0007669"/>
    <property type="project" value="TreeGrafter"/>
</dbReference>
<dbReference type="PANTHER" id="PTHR10869">
    <property type="entry name" value="PROLYL 4-HYDROXYLASE ALPHA SUBUNIT"/>
    <property type="match status" value="1"/>
</dbReference>
<organism evidence="5 6">
    <name type="scientific">Aphanomyces invadans</name>
    <dbReference type="NCBI Taxonomy" id="157072"/>
    <lineage>
        <taxon>Eukaryota</taxon>
        <taxon>Sar</taxon>
        <taxon>Stramenopiles</taxon>
        <taxon>Oomycota</taxon>
        <taxon>Saprolegniomycetes</taxon>
        <taxon>Saprolegniales</taxon>
        <taxon>Verrucalvaceae</taxon>
        <taxon>Aphanomyces</taxon>
    </lineage>
</organism>
<dbReference type="GO" id="GO:0005783">
    <property type="term" value="C:endoplasmic reticulum"/>
    <property type="evidence" value="ECO:0007669"/>
    <property type="project" value="TreeGrafter"/>
</dbReference>
<dbReference type="EMBL" id="QUSY01001342">
    <property type="protein sequence ID" value="RHY25268.1"/>
    <property type="molecule type" value="Genomic_DNA"/>
</dbReference>
<keyword evidence="1" id="KW-0479">Metal-binding</keyword>
<feature type="transmembrane region" description="Helical" evidence="4">
    <location>
        <begin position="59"/>
        <end position="82"/>
    </location>
</feature>
<evidence type="ECO:0000313" key="5">
    <source>
        <dbReference type="EMBL" id="RHY25268.1"/>
    </source>
</evidence>
<keyword evidence="4" id="KW-0472">Membrane</keyword>
<protein>
    <recommendedName>
        <fullName evidence="7">Prolyl 4-hydroxylase alpha subunit domain-containing protein</fullName>
    </recommendedName>
</protein>
<evidence type="ECO:0000256" key="4">
    <source>
        <dbReference type="SAM" id="Phobius"/>
    </source>
</evidence>
<keyword evidence="4" id="KW-0812">Transmembrane</keyword>
<evidence type="ECO:0000256" key="3">
    <source>
        <dbReference type="SAM" id="MobiDB-lite"/>
    </source>
</evidence>
<sequence>MSLAPTLHLVRKDMAVEKTTKGKKLAATRDDQPEAEENSRVPSPAQKKRALASGGGSIWGLRLVGVAALVAAIAYATSILTVRDLPVLVRSLIGSDTSVPSSIPASAFDPVGNKYASEIVKISTRKLLVPDASCTATPAILGDLAHVDTALGRANELRAENKVFLLLNGQNDGLYVEWSKDSACLHALAATAATALGANPDYFPNGLRLYNGMGLPITTTTDLDTERLAYILIDFQIWVWPGIRVGYVRQVGNVTMKTISLSPLVFDCEGFFNLDEANAIIAHGSDKLTRSPVDSPDAVDGYHADRTSNTAFLDDTQFTRDFRTRTAALARLPSPSFVERMQLVRYEAGQFFRKHEDYFESKDFLGNKNDALKDYKTWAAWAAASIDVLEDKSTLPEAFHRGHPLYPAPDDIVTWQLALLEGFLADTLDTSFYSDHGDQPWADWLLENFDNQAHGIIDTLLKDKGYMLDAIIASWEKRVDVTVHPTLHYVKPKEAPSAVTQYFRWIRWAKERVDDLGDEAPVHVRPDGKDYPSYRLTFQNKYILKDKTPDELDAFLGPDWAAWLDTNKDSIDVLLDGLRLKPELFSLAVDAWTKRAGPGLFDYDVPQYLHHFEPNRFVTLFLYLNDVDEGGETVFPYSKERLVTNIERQGMDECSEGLAVPPTKLHASLFYAQTPENNLDPLSLHGGCPPSKGVKCMCAVGRNALV</sequence>
<proteinExistence type="predicted"/>
<comment type="caution">
    <text evidence="5">The sequence shown here is derived from an EMBL/GenBank/DDBJ whole genome shotgun (WGS) entry which is preliminary data.</text>
</comment>
<dbReference type="Proteomes" id="UP000285060">
    <property type="component" value="Unassembled WGS sequence"/>
</dbReference>
<gene>
    <name evidence="5" type="ORF">DYB32_008421</name>
</gene>
<dbReference type="GO" id="GO:0046872">
    <property type="term" value="F:metal ion binding"/>
    <property type="evidence" value="ECO:0007669"/>
    <property type="project" value="UniProtKB-KW"/>
</dbReference>
<dbReference type="InterPro" id="IPR045054">
    <property type="entry name" value="P4HA-like"/>
</dbReference>
<reference evidence="5 6" key="1">
    <citation type="submission" date="2018-08" db="EMBL/GenBank/DDBJ databases">
        <title>Aphanomyces genome sequencing and annotation.</title>
        <authorList>
            <person name="Minardi D."/>
            <person name="Oidtmann B."/>
            <person name="Van Der Giezen M."/>
            <person name="Studholme D.J."/>
        </authorList>
    </citation>
    <scope>NUCLEOTIDE SEQUENCE [LARGE SCALE GENOMIC DNA]</scope>
    <source>
        <strain evidence="5 6">NJM0002</strain>
    </source>
</reference>
<evidence type="ECO:0000256" key="1">
    <source>
        <dbReference type="ARBA" id="ARBA00022723"/>
    </source>
</evidence>
<evidence type="ECO:0000256" key="2">
    <source>
        <dbReference type="ARBA" id="ARBA00023004"/>
    </source>
</evidence>
<dbReference type="PANTHER" id="PTHR10869:SF226">
    <property type="entry name" value="PROLYL 4-HYDROXYLASE ALPHA SUBUNIT DOMAIN-CONTAINING PROTEIN"/>
    <property type="match status" value="1"/>
</dbReference>
<dbReference type="Gene3D" id="2.60.120.620">
    <property type="entry name" value="q2cbj1_9rhob like domain"/>
    <property type="match status" value="2"/>
</dbReference>
<accession>A0A3R7CVK6</accession>
<dbReference type="AlphaFoldDB" id="A0A3R7CVK6"/>
<keyword evidence="2" id="KW-0408">Iron</keyword>
<keyword evidence="4" id="KW-1133">Transmembrane helix</keyword>
<evidence type="ECO:0008006" key="7">
    <source>
        <dbReference type="Google" id="ProtNLM"/>
    </source>
</evidence>